<protein>
    <submittedName>
        <fullName evidence="1">Uncharacterized protein</fullName>
    </submittedName>
</protein>
<gene>
    <name evidence="1" type="ORF">PORY_002083</name>
</gene>
<dbReference type="EMBL" id="JABTEG010000008">
    <property type="protein sequence ID" value="KAG4304373.1"/>
    <property type="molecule type" value="Genomic_DNA"/>
</dbReference>
<accession>A0ACB7CBS2</accession>
<comment type="caution">
    <text evidence="1">The sequence shown here is derived from an EMBL/GenBank/DDBJ whole genome shotgun (WGS) entry which is preliminary data.</text>
</comment>
<keyword evidence="2" id="KW-1185">Reference proteome</keyword>
<name>A0ACB7CBS2_9ASCO</name>
<evidence type="ECO:0000313" key="2">
    <source>
        <dbReference type="Proteomes" id="UP000768646"/>
    </source>
</evidence>
<proteinExistence type="predicted"/>
<evidence type="ECO:0000313" key="1">
    <source>
        <dbReference type="EMBL" id="KAG4304373.1"/>
    </source>
</evidence>
<sequence length="524" mass="59709">MNNKSEDIYVLCPICGKNVDINLINTHLDRKCKDYKEKSVGWSIPLSLIQQKLYDKNSMNSKLFYKKHSESVENIMSSSLSKEKIENEQNKSNFKENFSSDNNNNNNNNLKLYLPLSEKVRPQTFDDFVGQEDLIGKHGLLRKLIENDKCPSFILWGKSGVGKTTLARIISRITNKQFKEFSATSSNICDIKKAFDDAKKLLSLTGRKTIIFVDEIHQFNKTQQNIFLPYIEKGIIILIGATTENPSFKINNALLSRCRVFVLQKLSSNHIYKILKNAILIIKQSYENPINIQDDILEYLANISDGDARIALNILEMILNFETNNQNMITKESIKNIFQRTSFVYDRVGDSHYDTISAFHKSVRGSDANAALYYLGRMLLGGEDPLYIARRMLRIASEDIGTSDNNALLLATSTYQAIQFVGMPEAEIFLAHATVYLAEAKKSTRVYSALNHVKHILKTEEGAFSAEIPLHIRNCPTALMKELGYGVGYKYNPLYKDGKVEQEYLPNTLKTRIFLDIDEKKIVD</sequence>
<reference evidence="1 2" key="1">
    <citation type="journal article" date="2021" name="Commun. Biol.">
        <title>Genomic insights into the host specific adaptation of the Pneumocystis genus.</title>
        <authorList>
            <person name="Cisse O.H."/>
            <person name="Ma L."/>
            <person name="Dekker J.P."/>
            <person name="Khil P.P."/>
            <person name="Youn J.-H."/>
            <person name="Brenchley J.M."/>
            <person name="Blair R."/>
            <person name="Pahar B."/>
            <person name="Chabe M."/>
            <person name="Van Rompay K.K.A."/>
            <person name="Keesler R."/>
            <person name="Sukura A."/>
            <person name="Hirsch V."/>
            <person name="Kutty G."/>
            <person name="Liu Y."/>
            <person name="Peng L."/>
            <person name="Chen J."/>
            <person name="Song J."/>
            <person name="Weissenbacher-Lang C."/>
            <person name="Xu J."/>
            <person name="Upham N.S."/>
            <person name="Stajich J.E."/>
            <person name="Cuomo C.A."/>
            <person name="Cushion M.T."/>
            <person name="Kovacs J.A."/>
        </authorList>
    </citation>
    <scope>NUCLEOTIDE SEQUENCE [LARGE SCALE GENOMIC DNA]</scope>
    <source>
        <strain evidence="1 2">RABM</strain>
    </source>
</reference>
<dbReference type="Proteomes" id="UP000768646">
    <property type="component" value="Unassembled WGS sequence"/>
</dbReference>
<organism evidence="1 2">
    <name type="scientific">Pneumocystis oryctolagi</name>
    <dbReference type="NCBI Taxonomy" id="42067"/>
    <lineage>
        <taxon>Eukaryota</taxon>
        <taxon>Fungi</taxon>
        <taxon>Dikarya</taxon>
        <taxon>Ascomycota</taxon>
        <taxon>Taphrinomycotina</taxon>
        <taxon>Pneumocystomycetes</taxon>
        <taxon>Pneumocystaceae</taxon>
        <taxon>Pneumocystis</taxon>
    </lineage>
</organism>